<keyword evidence="7" id="KW-0564">Palmitate</keyword>
<evidence type="ECO:0000256" key="2">
    <source>
        <dbReference type="ARBA" id="ARBA00007431"/>
    </source>
</evidence>
<evidence type="ECO:0000256" key="7">
    <source>
        <dbReference type="ARBA" id="ARBA00023139"/>
    </source>
</evidence>
<name>A0A0W4ZVS9_PNEJ7</name>
<evidence type="ECO:0000259" key="11">
    <source>
        <dbReference type="PROSITE" id="PS50058"/>
    </source>
</evidence>
<gene>
    <name evidence="12" type="ORF">T551_00557</name>
</gene>
<evidence type="ECO:0000256" key="4">
    <source>
        <dbReference type="ARBA" id="ARBA00016111"/>
    </source>
</evidence>
<dbReference type="AlphaFoldDB" id="A0A0W4ZVS9"/>
<dbReference type="GeneID" id="28939078"/>
<dbReference type="Gene3D" id="4.10.260.10">
    <property type="entry name" value="Transducin (heterotrimeric G protein), gamma chain"/>
    <property type="match status" value="1"/>
</dbReference>
<comment type="similarity">
    <text evidence="2">Belongs to the G protein gamma family.</text>
</comment>
<keyword evidence="5" id="KW-0488">Methylation</keyword>
<dbReference type="FunFam" id="4.10.260.10:FF:000003">
    <property type="entry name" value="G-protein complex gamma subunit Ste18/GpgA"/>
    <property type="match status" value="1"/>
</dbReference>
<dbReference type="PANTHER" id="PTHR28189">
    <property type="entry name" value="GUANINE NUCLEOTIDE-BINDING PROTEIN SUBUNIT GAMMA"/>
    <property type="match status" value="1"/>
</dbReference>
<evidence type="ECO:0000256" key="3">
    <source>
        <dbReference type="ARBA" id="ARBA00011581"/>
    </source>
</evidence>
<dbReference type="GO" id="GO:0005834">
    <property type="term" value="C:heterotrimeric G-protein complex"/>
    <property type="evidence" value="ECO:0007669"/>
    <property type="project" value="TreeGrafter"/>
</dbReference>
<dbReference type="eggNOG" id="ENOG502S5Z5">
    <property type="taxonomic scope" value="Eukaryota"/>
</dbReference>
<dbReference type="InterPro" id="IPR036284">
    <property type="entry name" value="GGL_sf"/>
</dbReference>
<dbReference type="SMART" id="SM01224">
    <property type="entry name" value="G_gamma"/>
    <property type="match status" value="1"/>
</dbReference>
<proteinExistence type="inferred from homology"/>
<keyword evidence="6" id="KW-0472">Membrane</keyword>
<dbReference type="GO" id="GO:0031681">
    <property type="term" value="F:G-protein beta-subunit binding"/>
    <property type="evidence" value="ECO:0007669"/>
    <property type="project" value="InterPro"/>
</dbReference>
<keyword evidence="9" id="KW-0449">Lipoprotein</keyword>
<evidence type="ECO:0000256" key="8">
    <source>
        <dbReference type="ARBA" id="ARBA00023224"/>
    </source>
</evidence>
<dbReference type="InterPro" id="IPR041848">
    <property type="entry name" value="Ste18_fungal"/>
</dbReference>
<dbReference type="STRING" id="1408657.A0A0W4ZVS9"/>
<keyword evidence="10" id="KW-0636">Prenylation</keyword>
<protein>
    <recommendedName>
        <fullName evidence="4">Guanine nucleotide-binding protein subunit gamma</fullName>
    </recommendedName>
</protein>
<evidence type="ECO:0000313" key="12">
    <source>
        <dbReference type="EMBL" id="KTW32467.1"/>
    </source>
</evidence>
<reference evidence="13" key="1">
    <citation type="journal article" date="2016" name="Nat. Commun.">
        <title>Genome analysis of three Pneumocystis species reveals adaptation mechanisms to life exclusively in mammalian hosts.</title>
        <authorList>
            <person name="Ma L."/>
            <person name="Chen Z."/>
            <person name="Huang D.W."/>
            <person name="Kutty G."/>
            <person name="Ishihara M."/>
            <person name="Wang H."/>
            <person name="Abouelleil A."/>
            <person name="Bishop L."/>
            <person name="Davey E."/>
            <person name="Deng R."/>
            <person name="Deng X."/>
            <person name="Fan L."/>
            <person name="Fantoni G."/>
            <person name="Fitzgerald M."/>
            <person name="Gogineni E."/>
            <person name="Goldberg J.M."/>
            <person name="Handley G."/>
            <person name="Hu X."/>
            <person name="Huber C."/>
            <person name="Jiao X."/>
            <person name="Jones K."/>
            <person name="Levin J.Z."/>
            <person name="Liu Y."/>
            <person name="Macdonald P."/>
            <person name="Melnikov A."/>
            <person name="Raley C."/>
            <person name="Sassi M."/>
            <person name="Sherman B.T."/>
            <person name="Song X."/>
            <person name="Sykes S."/>
            <person name="Tran B."/>
            <person name="Walsh L."/>
            <person name="Xia Y."/>
            <person name="Yang J."/>
            <person name="Young S."/>
            <person name="Zeng Q."/>
            <person name="Zheng X."/>
            <person name="Stephens R."/>
            <person name="Nusbaum C."/>
            <person name="Birren B.W."/>
            <person name="Azadi P."/>
            <person name="Lempicki R.A."/>
            <person name="Cuomo C.A."/>
            <person name="Kovacs J.A."/>
        </authorList>
    </citation>
    <scope>NUCLEOTIDE SEQUENCE [LARGE SCALE GENOMIC DNA]</scope>
    <source>
        <strain evidence="13">RU7</strain>
    </source>
</reference>
<comment type="subcellular location">
    <subcellularLocation>
        <location evidence="1">Membrane</location>
        <topology evidence="1">Peripheral membrane protein</topology>
    </subcellularLocation>
</comment>
<evidence type="ECO:0000256" key="9">
    <source>
        <dbReference type="ARBA" id="ARBA00023288"/>
    </source>
</evidence>
<comment type="caution">
    <text evidence="12">The sequence shown here is derived from an EMBL/GenBank/DDBJ whole genome shotgun (WGS) entry which is preliminary data.</text>
</comment>
<dbReference type="Proteomes" id="UP000053447">
    <property type="component" value="Unassembled WGS sequence"/>
</dbReference>
<dbReference type="VEuPathDB" id="FungiDB:T551_00557"/>
<dbReference type="OrthoDB" id="19232at2759"/>
<evidence type="ECO:0000256" key="1">
    <source>
        <dbReference type="ARBA" id="ARBA00004170"/>
    </source>
</evidence>
<dbReference type="RefSeq" id="XP_018231159.1">
    <property type="nucleotide sequence ID" value="XM_018372823.1"/>
</dbReference>
<evidence type="ECO:0000256" key="6">
    <source>
        <dbReference type="ARBA" id="ARBA00023136"/>
    </source>
</evidence>
<dbReference type="PANTHER" id="PTHR28189:SF1">
    <property type="entry name" value="GUANINE NUCLEOTIDE-BINDING PROTEIN SUBUNIT GAMMA"/>
    <property type="match status" value="1"/>
</dbReference>
<comment type="subunit">
    <text evidence="3">G proteins are composed of 3 units, alpha, beta and gamma.</text>
</comment>
<dbReference type="InterPro" id="IPR015898">
    <property type="entry name" value="G-protein_gamma-like_dom"/>
</dbReference>
<sequence>MHGTHERHSKPSMSEIKFRRMCELNQRLKEDLERPRIPVSEACQSLIMFATSTKDPMLPSIWGHVDKCNDPFAPKRTFKCCLLM</sequence>
<evidence type="ECO:0000256" key="10">
    <source>
        <dbReference type="ARBA" id="ARBA00023289"/>
    </source>
</evidence>
<dbReference type="SUPFAM" id="SSF48670">
    <property type="entry name" value="Transducin (heterotrimeric G protein), gamma chain"/>
    <property type="match status" value="1"/>
</dbReference>
<keyword evidence="8" id="KW-0807">Transducer</keyword>
<evidence type="ECO:0000256" key="5">
    <source>
        <dbReference type="ARBA" id="ARBA00022481"/>
    </source>
</evidence>
<feature type="domain" description="G protein gamma" evidence="11">
    <location>
        <begin position="9"/>
        <end position="83"/>
    </location>
</feature>
<dbReference type="PROSITE" id="PS50058">
    <property type="entry name" value="G_PROTEIN_GAMMA"/>
    <property type="match status" value="1"/>
</dbReference>
<dbReference type="GO" id="GO:0000750">
    <property type="term" value="P:pheromone-dependent signal transduction involved in conjugation with cellular fusion"/>
    <property type="evidence" value="ECO:0007669"/>
    <property type="project" value="InterPro"/>
</dbReference>
<keyword evidence="13" id="KW-1185">Reference proteome</keyword>
<organism evidence="12 13">
    <name type="scientific">Pneumocystis jirovecii (strain RU7)</name>
    <name type="common">Human pneumocystis pneumonia agent</name>
    <dbReference type="NCBI Taxonomy" id="1408657"/>
    <lineage>
        <taxon>Eukaryota</taxon>
        <taxon>Fungi</taxon>
        <taxon>Dikarya</taxon>
        <taxon>Ascomycota</taxon>
        <taxon>Taphrinomycotina</taxon>
        <taxon>Pneumocystomycetes</taxon>
        <taxon>Pneumocystaceae</taxon>
        <taxon>Pneumocystis</taxon>
    </lineage>
</organism>
<dbReference type="GO" id="GO:0007186">
    <property type="term" value="P:G protein-coupled receptor signaling pathway"/>
    <property type="evidence" value="ECO:0007669"/>
    <property type="project" value="InterPro"/>
</dbReference>
<dbReference type="Pfam" id="PF00631">
    <property type="entry name" value="G-gamma"/>
    <property type="match status" value="1"/>
</dbReference>
<accession>A0A0W4ZVS9</accession>
<dbReference type="EMBL" id="LFWA01000002">
    <property type="protein sequence ID" value="KTW32467.1"/>
    <property type="molecule type" value="Genomic_DNA"/>
</dbReference>
<evidence type="ECO:0000313" key="13">
    <source>
        <dbReference type="Proteomes" id="UP000053447"/>
    </source>
</evidence>